<comment type="caution">
    <text evidence="2">The sequence shown here is derived from an EMBL/GenBank/DDBJ whole genome shotgun (WGS) entry which is preliminary data.</text>
</comment>
<dbReference type="Proteomes" id="UP000008363">
    <property type="component" value="Unassembled WGS sequence"/>
</dbReference>
<dbReference type="STRING" id="1108045.GORHZ_207_00120"/>
<gene>
    <name evidence="2" type="ORF">GORHZ_207_00120</name>
</gene>
<organism evidence="2 3">
    <name type="scientific">Gordonia rhizosphera NBRC 16068</name>
    <dbReference type="NCBI Taxonomy" id="1108045"/>
    <lineage>
        <taxon>Bacteria</taxon>
        <taxon>Bacillati</taxon>
        <taxon>Actinomycetota</taxon>
        <taxon>Actinomycetes</taxon>
        <taxon>Mycobacteriales</taxon>
        <taxon>Gordoniaceae</taxon>
        <taxon>Gordonia</taxon>
    </lineage>
</organism>
<accession>K6VAC9</accession>
<evidence type="ECO:0000256" key="1">
    <source>
        <dbReference type="SAM" id="MobiDB-lite"/>
    </source>
</evidence>
<dbReference type="EMBL" id="BAHC01000207">
    <property type="protein sequence ID" value="GAB93163.1"/>
    <property type="molecule type" value="Genomic_DNA"/>
</dbReference>
<feature type="region of interest" description="Disordered" evidence="1">
    <location>
        <begin position="1"/>
        <end position="56"/>
    </location>
</feature>
<reference evidence="2 3" key="1">
    <citation type="submission" date="2012-08" db="EMBL/GenBank/DDBJ databases">
        <title>Whole genome shotgun sequence of Gordonia rhizosphera NBRC 16068.</title>
        <authorList>
            <person name="Takarada H."/>
            <person name="Isaki S."/>
            <person name="Hosoyama A."/>
            <person name="Tsuchikane K."/>
            <person name="Katsumata H."/>
            <person name="Baba S."/>
            <person name="Ohji S."/>
            <person name="Yamazaki S."/>
            <person name="Fujita N."/>
        </authorList>
    </citation>
    <scope>NUCLEOTIDE SEQUENCE [LARGE SCALE GENOMIC DNA]</scope>
    <source>
        <strain evidence="2 3">NBRC 16068</strain>
    </source>
</reference>
<proteinExistence type="predicted"/>
<keyword evidence="3" id="KW-1185">Reference proteome</keyword>
<feature type="compositionally biased region" description="Basic and acidic residues" evidence="1">
    <location>
        <begin position="38"/>
        <end position="56"/>
    </location>
</feature>
<protein>
    <submittedName>
        <fullName evidence="2">Uncharacterized protein</fullName>
    </submittedName>
</protein>
<evidence type="ECO:0000313" key="3">
    <source>
        <dbReference type="Proteomes" id="UP000008363"/>
    </source>
</evidence>
<name>K6VAC9_9ACTN</name>
<evidence type="ECO:0000313" key="2">
    <source>
        <dbReference type="EMBL" id="GAB93163.1"/>
    </source>
</evidence>
<dbReference type="AlphaFoldDB" id="K6VAC9"/>
<sequence>MIPRKDQYANLPDNANGGISKDAGQKARLAWQKRHKSKVSESEWERRRVTKVDDQN</sequence>